<dbReference type="InterPro" id="IPR036397">
    <property type="entry name" value="RNaseH_sf"/>
</dbReference>
<name>A0A0A9XHE4_LYGHE</name>
<dbReference type="AlphaFoldDB" id="A0A0A9XHE4"/>
<dbReference type="InterPro" id="IPR012337">
    <property type="entry name" value="RNaseH-like_sf"/>
</dbReference>
<organism evidence="2">
    <name type="scientific">Lygus hesperus</name>
    <name type="common">Western plant bug</name>
    <dbReference type="NCBI Taxonomy" id="30085"/>
    <lineage>
        <taxon>Eukaryota</taxon>
        <taxon>Metazoa</taxon>
        <taxon>Ecdysozoa</taxon>
        <taxon>Arthropoda</taxon>
        <taxon>Hexapoda</taxon>
        <taxon>Insecta</taxon>
        <taxon>Pterygota</taxon>
        <taxon>Neoptera</taxon>
        <taxon>Paraneoptera</taxon>
        <taxon>Hemiptera</taxon>
        <taxon>Heteroptera</taxon>
        <taxon>Panheteroptera</taxon>
        <taxon>Cimicomorpha</taxon>
        <taxon>Miridae</taxon>
        <taxon>Mirini</taxon>
        <taxon>Lygus</taxon>
    </lineage>
</organism>
<sequence length="142" mass="15874">MPRFALGSIVWYTDGSVMCGRSGLGIKGPMTCLDKSFGTNATIFQAEIHAIQLCAEEMLNKHLRNARIYILSDSQAALKAIASYTISSKLVWECQNTLRRVAQSNQVTLLWIPGHEGNEAADRLAERFRVPSPRTRTNLRNH</sequence>
<proteinExistence type="predicted"/>
<reference evidence="2" key="2">
    <citation type="submission" date="2014-07" db="EMBL/GenBank/DDBJ databases">
        <authorList>
            <person name="Hull J."/>
        </authorList>
    </citation>
    <scope>NUCLEOTIDE SEQUENCE</scope>
</reference>
<dbReference type="Gene3D" id="3.30.420.10">
    <property type="entry name" value="Ribonuclease H-like superfamily/Ribonuclease H"/>
    <property type="match status" value="1"/>
</dbReference>
<dbReference type="PROSITE" id="PS50879">
    <property type="entry name" value="RNASE_H_1"/>
    <property type="match status" value="1"/>
</dbReference>
<gene>
    <name evidence="2" type="primary">pol_49</name>
    <name evidence="2" type="ORF">CM83_57385</name>
</gene>
<dbReference type="GO" id="GO:0003676">
    <property type="term" value="F:nucleic acid binding"/>
    <property type="evidence" value="ECO:0007669"/>
    <property type="project" value="InterPro"/>
</dbReference>
<evidence type="ECO:0000259" key="1">
    <source>
        <dbReference type="PROSITE" id="PS50879"/>
    </source>
</evidence>
<accession>A0A0A9XHE4</accession>
<dbReference type="GO" id="GO:0004523">
    <property type="term" value="F:RNA-DNA hybrid ribonuclease activity"/>
    <property type="evidence" value="ECO:0007669"/>
    <property type="project" value="InterPro"/>
</dbReference>
<dbReference type="SUPFAM" id="SSF53098">
    <property type="entry name" value="Ribonuclease H-like"/>
    <property type="match status" value="1"/>
</dbReference>
<feature type="domain" description="RNase H type-1" evidence="1">
    <location>
        <begin position="5"/>
        <end position="133"/>
    </location>
</feature>
<evidence type="ECO:0000313" key="2">
    <source>
        <dbReference type="EMBL" id="JAG20112.1"/>
    </source>
</evidence>
<dbReference type="Pfam" id="PF00075">
    <property type="entry name" value="RNase_H"/>
    <property type="match status" value="1"/>
</dbReference>
<dbReference type="EMBL" id="GBHO01023492">
    <property type="protein sequence ID" value="JAG20112.1"/>
    <property type="molecule type" value="Transcribed_RNA"/>
</dbReference>
<reference evidence="2" key="1">
    <citation type="journal article" date="2014" name="PLoS ONE">
        <title>Transcriptome-Based Identification of ABC Transporters in the Western Tarnished Plant Bug Lygus hesperus.</title>
        <authorList>
            <person name="Hull J.J."/>
            <person name="Chaney K."/>
            <person name="Geib S.M."/>
            <person name="Fabrick J.A."/>
            <person name="Brent C.S."/>
            <person name="Walsh D."/>
            <person name="Lavine L.C."/>
        </authorList>
    </citation>
    <scope>NUCLEOTIDE SEQUENCE</scope>
</reference>
<protein>
    <submittedName>
        <fullName evidence="2">Pol polyprotein</fullName>
    </submittedName>
</protein>
<dbReference type="CDD" id="cd09276">
    <property type="entry name" value="Rnase_HI_RT_non_LTR"/>
    <property type="match status" value="1"/>
</dbReference>
<dbReference type="InterPro" id="IPR002156">
    <property type="entry name" value="RNaseH_domain"/>
</dbReference>